<keyword evidence="11" id="KW-0472">Membrane</keyword>
<evidence type="ECO:0000256" key="2">
    <source>
        <dbReference type="ARBA" id="ARBA00022729"/>
    </source>
</evidence>
<sequence>MRPDAPRFRQQPPAPPQHPTHRPAPEGDASARDRAATSFQGPTDQASARYARPAEPRHVQDSEWGSAIRDEAAVTRHDIPLPSFPPQDRQDGRDERPVPALDPNVQWTARYVDRDDRTADHSPAYDEPEKKRRRGLIAMVLVLVLIAGLVGGQLLRPVPDPTLELALPTSSHTFPGAAPVLPWSGQGQSAVAVEGLGTMGSEGSATPIPTASVAKVMTAYVILREHPLRSGEQGPEFTVSPQGIAELPMRRRRGDSLLGIKPNQRFTQRNALEALMIISANDLALELARWDSGGNVRAFVDKMNAAARELGMADTTYTDPSGYDATTVSTAADQVKLLTAAMKIPAFAEIVGKRVYVPSDGGPTRQGGNFLLGRHGVIGGKTGYTDRAGGNFVFVARKGVAGVPTTIVGAVMGQRAPNAVAAVSASERLVVAAENALVSTTLAPAGKPVARVNDGLGDTTPLVSARPVNVVGWPGLTVQVKTAGEVPRTAAADEQVGAVDVGAARIPLRTAGPVEEPDLIQRLLRLG</sequence>
<dbReference type="PRINTS" id="PR00725">
    <property type="entry name" value="DADACBPTASE1"/>
</dbReference>
<dbReference type="GO" id="GO:0009252">
    <property type="term" value="P:peptidoglycan biosynthetic process"/>
    <property type="evidence" value="ECO:0007669"/>
    <property type="project" value="UniProtKB-KW"/>
</dbReference>
<evidence type="ECO:0000313" key="14">
    <source>
        <dbReference type="Proteomes" id="UP000572680"/>
    </source>
</evidence>
<feature type="transmembrane region" description="Helical" evidence="11">
    <location>
        <begin position="136"/>
        <end position="155"/>
    </location>
</feature>
<keyword evidence="11" id="KW-0812">Transmembrane</keyword>
<protein>
    <submittedName>
        <fullName evidence="13">D-alanyl-D-alanine carboxypeptidase</fullName>
    </submittedName>
</protein>
<dbReference type="AlphaFoldDB" id="A0A7W3QLG7"/>
<dbReference type="EMBL" id="JACJIA010000003">
    <property type="protein sequence ID" value="MBA8951416.1"/>
    <property type="molecule type" value="Genomic_DNA"/>
</dbReference>
<evidence type="ECO:0000256" key="8">
    <source>
        <dbReference type="PIRSR" id="PIRSR618044-2"/>
    </source>
</evidence>
<dbReference type="SUPFAM" id="SSF56601">
    <property type="entry name" value="beta-lactamase/transpeptidase-like"/>
    <property type="match status" value="1"/>
</dbReference>
<name>A0A7W3QLG7_ACTNM</name>
<keyword evidence="4" id="KW-0133">Cell shape</keyword>
<feature type="compositionally biased region" description="Basic and acidic residues" evidence="10">
    <location>
        <begin position="52"/>
        <end position="61"/>
    </location>
</feature>
<feature type="active site" description="Acyl-ester intermediate" evidence="7">
    <location>
        <position position="212"/>
    </location>
</feature>
<accession>A0A7W3QLG7</accession>
<feature type="compositionally biased region" description="Basic and acidic residues" evidence="10">
    <location>
        <begin position="88"/>
        <end position="97"/>
    </location>
</feature>
<keyword evidence="11" id="KW-1133">Transmembrane helix</keyword>
<evidence type="ECO:0000256" key="6">
    <source>
        <dbReference type="ARBA" id="ARBA00023316"/>
    </source>
</evidence>
<feature type="active site" evidence="7">
    <location>
        <position position="279"/>
    </location>
</feature>
<evidence type="ECO:0000256" key="3">
    <source>
        <dbReference type="ARBA" id="ARBA00022801"/>
    </source>
</evidence>
<evidence type="ECO:0000256" key="4">
    <source>
        <dbReference type="ARBA" id="ARBA00022960"/>
    </source>
</evidence>
<organism evidence="13 14">
    <name type="scientific">Actinomadura namibiensis</name>
    <dbReference type="NCBI Taxonomy" id="182080"/>
    <lineage>
        <taxon>Bacteria</taxon>
        <taxon>Bacillati</taxon>
        <taxon>Actinomycetota</taxon>
        <taxon>Actinomycetes</taxon>
        <taxon>Streptosporangiales</taxon>
        <taxon>Thermomonosporaceae</taxon>
        <taxon>Actinomadura</taxon>
    </lineage>
</organism>
<comment type="similarity">
    <text evidence="1 9">Belongs to the peptidase S11 family.</text>
</comment>
<evidence type="ECO:0000256" key="9">
    <source>
        <dbReference type="RuleBase" id="RU004016"/>
    </source>
</evidence>
<keyword evidence="13" id="KW-0121">Carboxypeptidase</keyword>
<feature type="region of interest" description="Disordered" evidence="10">
    <location>
        <begin position="1"/>
        <end position="101"/>
    </location>
</feature>
<dbReference type="RefSeq" id="WP_312897912.1">
    <property type="nucleotide sequence ID" value="NZ_BAAALP010000004.1"/>
</dbReference>
<feature type="active site" description="Proton acceptor" evidence="7">
    <location>
        <position position="215"/>
    </location>
</feature>
<evidence type="ECO:0000256" key="11">
    <source>
        <dbReference type="SAM" id="Phobius"/>
    </source>
</evidence>
<feature type="compositionally biased region" description="Basic and acidic residues" evidence="10">
    <location>
        <begin position="23"/>
        <end position="35"/>
    </location>
</feature>
<dbReference type="InterPro" id="IPR018044">
    <property type="entry name" value="Peptidase_S11"/>
</dbReference>
<dbReference type="GO" id="GO:0071555">
    <property type="term" value="P:cell wall organization"/>
    <property type="evidence" value="ECO:0007669"/>
    <property type="project" value="UniProtKB-KW"/>
</dbReference>
<dbReference type="PANTHER" id="PTHR21581">
    <property type="entry name" value="D-ALANYL-D-ALANINE CARBOXYPEPTIDASE"/>
    <property type="match status" value="1"/>
</dbReference>
<dbReference type="Gene3D" id="3.40.710.10">
    <property type="entry name" value="DD-peptidase/beta-lactamase superfamily"/>
    <property type="match status" value="1"/>
</dbReference>
<evidence type="ECO:0000256" key="1">
    <source>
        <dbReference type="ARBA" id="ARBA00007164"/>
    </source>
</evidence>
<feature type="compositionally biased region" description="Basic and acidic residues" evidence="10">
    <location>
        <begin position="68"/>
        <end position="79"/>
    </location>
</feature>
<dbReference type="PANTHER" id="PTHR21581:SF33">
    <property type="entry name" value="D-ALANYL-D-ALANINE CARBOXYPEPTIDASE DACB"/>
    <property type="match status" value="1"/>
</dbReference>
<gene>
    <name evidence="13" type="ORF">HNR61_003047</name>
</gene>
<keyword evidence="13" id="KW-0645">Protease</keyword>
<keyword evidence="3" id="KW-0378">Hydrolase</keyword>
<dbReference type="GO" id="GO:0009002">
    <property type="term" value="F:serine-type D-Ala-D-Ala carboxypeptidase activity"/>
    <property type="evidence" value="ECO:0007669"/>
    <property type="project" value="InterPro"/>
</dbReference>
<dbReference type="InterPro" id="IPR012338">
    <property type="entry name" value="Beta-lactam/transpept-like"/>
</dbReference>
<keyword evidence="6" id="KW-0961">Cell wall biogenesis/degradation</keyword>
<feature type="domain" description="Peptidase S11 D-alanyl-D-alanine carboxypeptidase A N-terminal" evidence="12">
    <location>
        <begin position="206"/>
        <end position="409"/>
    </location>
</feature>
<dbReference type="GO" id="GO:0008360">
    <property type="term" value="P:regulation of cell shape"/>
    <property type="evidence" value="ECO:0007669"/>
    <property type="project" value="UniProtKB-KW"/>
</dbReference>
<evidence type="ECO:0000256" key="10">
    <source>
        <dbReference type="SAM" id="MobiDB-lite"/>
    </source>
</evidence>
<evidence type="ECO:0000256" key="7">
    <source>
        <dbReference type="PIRSR" id="PIRSR618044-1"/>
    </source>
</evidence>
<dbReference type="Pfam" id="PF00768">
    <property type="entry name" value="Peptidase_S11"/>
    <property type="match status" value="1"/>
</dbReference>
<keyword evidence="14" id="KW-1185">Reference proteome</keyword>
<dbReference type="Proteomes" id="UP000572680">
    <property type="component" value="Unassembled WGS sequence"/>
</dbReference>
<evidence type="ECO:0000259" key="12">
    <source>
        <dbReference type="Pfam" id="PF00768"/>
    </source>
</evidence>
<proteinExistence type="inferred from homology"/>
<keyword evidence="2" id="KW-0732">Signal</keyword>
<dbReference type="GO" id="GO:0006508">
    <property type="term" value="P:proteolysis"/>
    <property type="evidence" value="ECO:0007669"/>
    <property type="project" value="InterPro"/>
</dbReference>
<feature type="compositionally biased region" description="Polar residues" evidence="10">
    <location>
        <begin position="37"/>
        <end position="46"/>
    </location>
</feature>
<feature type="binding site" evidence="8">
    <location>
        <position position="381"/>
    </location>
    <ligand>
        <name>substrate</name>
    </ligand>
</feature>
<comment type="caution">
    <text evidence="13">The sequence shown here is derived from an EMBL/GenBank/DDBJ whole genome shotgun (WGS) entry which is preliminary data.</text>
</comment>
<evidence type="ECO:0000313" key="13">
    <source>
        <dbReference type="EMBL" id="MBA8951416.1"/>
    </source>
</evidence>
<evidence type="ECO:0000256" key="5">
    <source>
        <dbReference type="ARBA" id="ARBA00022984"/>
    </source>
</evidence>
<keyword evidence="5" id="KW-0573">Peptidoglycan synthesis</keyword>
<reference evidence="13 14" key="1">
    <citation type="submission" date="2020-08" db="EMBL/GenBank/DDBJ databases">
        <title>Genomic Encyclopedia of Type Strains, Phase IV (KMG-IV): sequencing the most valuable type-strain genomes for metagenomic binning, comparative biology and taxonomic classification.</title>
        <authorList>
            <person name="Goeker M."/>
        </authorList>
    </citation>
    <scope>NUCLEOTIDE SEQUENCE [LARGE SCALE GENOMIC DNA]</scope>
    <source>
        <strain evidence="13 14">DSM 44197</strain>
    </source>
</reference>
<dbReference type="InterPro" id="IPR001967">
    <property type="entry name" value="Peptidase_S11_N"/>
</dbReference>